<dbReference type="InterPro" id="IPR006933">
    <property type="entry name" value="HAP1_N"/>
</dbReference>
<dbReference type="GO" id="GO:0047496">
    <property type="term" value="P:vesicle transport along microtubule"/>
    <property type="evidence" value="ECO:0007669"/>
    <property type="project" value="TreeGrafter"/>
</dbReference>
<proteinExistence type="predicted"/>
<evidence type="ECO:0000256" key="2">
    <source>
        <dbReference type="ARBA" id="ARBA00023054"/>
    </source>
</evidence>
<dbReference type="GO" id="GO:0098957">
    <property type="term" value="P:anterograde axonal transport of mitochondrion"/>
    <property type="evidence" value="ECO:0007669"/>
    <property type="project" value="TreeGrafter"/>
</dbReference>
<dbReference type="Proteomes" id="UP000288216">
    <property type="component" value="Unassembled WGS sequence"/>
</dbReference>
<feature type="domain" description="HAP1 N-terminal" evidence="4">
    <location>
        <begin position="113"/>
        <end position="160"/>
    </location>
</feature>
<keyword evidence="6" id="KW-1185">Reference proteome</keyword>
<dbReference type="OrthoDB" id="10067624at2759"/>
<dbReference type="GO" id="GO:0030425">
    <property type="term" value="C:dendrite"/>
    <property type="evidence" value="ECO:0007669"/>
    <property type="project" value="TreeGrafter"/>
</dbReference>
<dbReference type="GO" id="GO:0031410">
    <property type="term" value="C:cytoplasmic vesicle"/>
    <property type="evidence" value="ECO:0007669"/>
    <property type="project" value="TreeGrafter"/>
</dbReference>
<keyword evidence="3" id="KW-0496">Mitochondrion</keyword>
<dbReference type="GO" id="GO:0006605">
    <property type="term" value="P:protein targeting"/>
    <property type="evidence" value="ECO:0007669"/>
    <property type="project" value="TreeGrafter"/>
</dbReference>
<evidence type="ECO:0000259" key="4">
    <source>
        <dbReference type="Pfam" id="PF04849"/>
    </source>
</evidence>
<gene>
    <name evidence="5" type="ORF">scyTo_0022057</name>
</gene>
<dbReference type="InterPro" id="IPR051946">
    <property type="entry name" value="Intracell_Traff-Reg"/>
</dbReference>
<dbReference type="PANTHER" id="PTHR15751">
    <property type="entry name" value="TRAFFICKING KINESIN-BINDING PROTEIN"/>
    <property type="match status" value="1"/>
</dbReference>
<dbReference type="EMBL" id="BFAA01021044">
    <property type="protein sequence ID" value="GCB82684.1"/>
    <property type="molecule type" value="Genomic_DNA"/>
</dbReference>
<dbReference type="GO" id="GO:0005102">
    <property type="term" value="F:signaling receptor binding"/>
    <property type="evidence" value="ECO:0007669"/>
    <property type="project" value="TreeGrafter"/>
</dbReference>
<keyword evidence="2" id="KW-0175">Coiled coil</keyword>
<evidence type="ECO:0000256" key="1">
    <source>
        <dbReference type="ARBA" id="ARBA00004173"/>
    </source>
</evidence>
<organism evidence="5 6">
    <name type="scientific">Scyliorhinus torazame</name>
    <name type="common">Cloudy catshark</name>
    <name type="synonym">Catulus torazame</name>
    <dbReference type="NCBI Taxonomy" id="75743"/>
    <lineage>
        <taxon>Eukaryota</taxon>
        <taxon>Metazoa</taxon>
        <taxon>Chordata</taxon>
        <taxon>Craniata</taxon>
        <taxon>Vertebrata</taxon>
        <taxon>Chondrichthyes</taxon>
        <taxon>Elasmobranchii</taxon>
        <taxon>Galeomorphii</taxon>
        <taxon>Galeoidea</taxon>
        <taxon>Carcharhiniformes</taxon>
        <taxon>Scyliorhinidae</taxon>
        <taxon>Scyliorhinus</taxon>
    </lineage>
</organism>
<name>A0A401QBC1_SCYTO</name>
<dbReference type="GO" id="GO:0022008">
    <property type="term" value="P:neurogenesis"/>
    <property type="evidence" value="ECO:0007669"/>
    <property type="project" value="TreeGrafter"/>
</dbReference>
<evidence type="ECO:0000313" key="5">
    <source>
        <dbReference type="EMBL" id="GCB82684.1"/>
    </source>
</evidence>
<protein>
    <recommendedName>
        <fullName evidence="4">HAP1 N-terminal domain-containing protein</fullName>
    </recommendedName>
</protein>
<dbReference type="GO" id="GO:0048311">
    <property type="term" value="P:mitochondrion distribution"/>
    <property type="evidence" value="ECO:0007669"/>
    <property type="project" value="TreeGrafter"/>
</dbReference>
<dbReference type="PANTHER" id="PTHR15751:SF12">
    <property type="entry name" value="TRAFFICKING KINESIN-BINDING PROTEIN MILT"/>
    <property type="match status" value="1"/>
</dbReference>
<comment type="caution">
    <text evidence="5">The sequence shown here is derived from an EMBL/GenBank/DDBJ whole genome shotgun (WGS) entry which is preliminary data.</text>
</comment>
<feature type="non-terminal residue" evidence="5">
    <location>
        <position position="1"/>
    </location>
</feature>
<dbReference type="GO" id="GO:0005739">
    <property type="term" value="C:mitochondrion"/>
    <property type="evidence" value="ECO:0007669"/>
    <property type="project" value="UniProtKB-SubCell"/>
</dbReference>
<reference evidence="5 6" key="1">
    <citation type="journal article" date="2018" name="Nat. Ecol. Evol.">
        <title>Shark genomes provide insights into elasmobranch evolution and the origin of vertebrates.</title>
        <authorList>
            <person name="Hara Y"/>
            <person name="Yamaguchi K"/>
            <person name="Onimaru K"/>
            <person name="Kadota M"/>
            <person name="Koyanagi M"/>
            <person name="Keeley SD"/>
            <person name="Tatsumi K"/>
            <person name="Tanaka K"/>
            <person name="Motone F"/>
            <person name="Kageyama Y"/>
            <person name="Nozu R"/>
            <person name="Adachi N"/>
            <person name="Nishimura O"/>
            <person name="Nakagawa R"/>
            <person name="Tanegashima C"/>
            <person name="Kiyatake I"/>
            <person name="Matsumoto R"/>
            <person name="Murakumo K"/>
            <person name="Nishida K"/>
            <person name="Terakita A"/>
            <person name="Kuratani S"/>
            <person name="Sato K"/>
            <person name="Hyodo S Kuraku.S."/>
        </authorList>
    </citation>
    <scope>NUCLEOTIDE SEQUENCE [LARGE SCALE GENOMIC DNA]</scope>
</reference>
<dbReference type="STRING" id="75743.A0A401QBC1"/>
<dbReference type="GO" id="GO:0017022">
    <property type="term" value="F:myosin binding"/>
    <property type="evidence" value="ECO:0007669"/>
    <property type="project" value="TreeGrafter"/>
</dbReference>
<dbReference type="GO" id="GO:1904115">
    <property type="term" value="C:axon cytoplasm"/>
    <property type="evidence" value="ECO:0007669"/>
    <property type="project" value="GOC"/>
</dbReference>
<evidence type="ECO:0000313" key="6">
    <source>
        <dbReference type="Proteomes" id="UP000288216"/>
    </source>
</evidence>
<evidence type="ECO:0000256" key="3">
    <source>
        <dbReference type="ARBA" id="ARBA00023128"/>
    </source>
</evidence>
<comment type="subcellular location">
    <subcellularLocation>
        <location evidence="1">Mitochondrion</location>
    </subcellularLocation>
</comment>
<sequence>GSGFEETIEIRSDWGYLLSAPPTTAPGPSNGRSLLDITPAKLEAPAQIPASPLSTYIPSEVTFIIGPDDVHLPENITDAPGLLSRKEFQDVGTITDVCYSENVPEIEIFSLLEEGLPRYTLRADTVYGYSHDDWLNTPLLAPDIAIHLTQEQIEETLKYFREYWSGRGAGSRAVVDAHISSCL</sequence>
<dbReference type="Pfam" id="PF04849">
    <property type="entry name" value="HAP1_N"/>
    <property type="match status" value="1"/>
</dbReference>
<accession>A0A401QBC1</accession>
<dbReference type="AlphaFoldDB" id="A0A401QBC1"/>